<dbReference type="OrthoDB" id="1712304at2759"/>
<evidence type="ECO:0000256" key="1">
    <source>
        <dbReference type="SAM" id="MobiDB-lite"/>
    </source>
</evidence>
<evidence type="ECO:0000313" key="3">
    <source>
        <dbReference type="Proteomes" id="UP000626092"/>
    </source>
</evidence>
<reference evidence="2" key="1">
    <citation type="submission" date="2019-11" db="EMBL/GenBank/DDBJ databases">
        <authorList>
            <person name="Liu Y."/>
            <person name="Hou J."/>
            <person name="Li T.-Q."/>
            <person name="Guan C.-H."/>
            <person name="Wu X."/>
            <person name="Wu H.-Z."/>
            <person name="Ling F."/>
            <person name="Zhang R."/>
            <person name="Shi X.-G."/>
            <person name="Ren J.-P."/>
            <person name="Chen E.-F."/>
            <person name="Sun J.-M."/>
        </authorList>
    </citation>
    <scope>NUCLEOTIDE SEQUENCE</scope>
    <source>
        <strain evidence="2">Adult_tree_wgs_1</strain>
        <tissue evidence="2">Leaves</tissue>
    </source>
</reference>
<protein>
    <submittedName>
        <fullName evidence="2">Uncharacterized protein</fullName>
    </submittedName>
</protein>
<feature type="region of interest" description="Disordered" evidence="1">
    <location>
        <begin position="12"/>
        <end position="32"/>
    </location>
</feature>
<feature type="compositionally biased region" description="Basic and acidic residues" evidence="1">
    <location>
        <begin position="215"/>
        <end position="235"/>
    </location>
</feature>
<dbReference type="Proteomes" id="UP000626092">
    <property type="component" value="Unassembled WGS sequence"/>
</dbReference>
<comment type="caution">
    <text evidence="2">The sequence shown here is derived from an EMBL/GenBank/DDBJ whole genome shotgun (WGS) entry which is preliminary data.</text>
</comment>
<name>A0A834G9Y8_RHOSS</name>
<dbReference type="EMBL" id="WJXA01000010">
    <property type="protein sequence ID" value="KAF7129461.1"/>
    <property type="molecule type" value="Genomic_DNA"/>
</dbReference>
<dbReference type="AlphaFoldDB" id="A0A834G9Y8"/>
<gene>
    <name evidence="2" type="ORF">RHSIM_Rhsim10G0135200</name>
</gene>
<organism evidence="2 3">
    <name type="scientific">Rhododendron simsii</name>
    <name type="common">Sims's rhododendron</name>
    <dbReference type="NCBI Taxonomy" id="118357"/>
    <lineage>
        <taxon>Eukaryota</taxon>
        <taxon>Viridiplantae</taxon>
        <taxon>Streptophyta</taxon>
        <taxon>Embryophyta</taxon>
        <taxon>Tracheophyta</taxon>
        <taxon>Spermatophyta</taxon>
        <taxon>Magnoliopsida</taxon>
        <taxon>eudicotyledons</taxon>
        <taxon>Gunneridae</taxon>
        <taxon>Pentapetalae</taxon>
        <taxon>asterids</taxon>
        <taxon>Ericales</taxon>
        <taxon>Ericaceae</taxon>
        <taxon>Ericoideae</taxon>
        <taxon>Rhodoreae</taxon>
        <taxon>Rhododendron</taxon>
    </lineage>
</organism>
<proteinExistence type="predicted"/>
<feature type="region of interest" description="Disordered" evidence="1">
    <location>
        <begin position="202"/>
        <end position="259"/>
    </location>
</feature>
<evidence type="ECO:0000313" key="2">
    <source>
        <dbReference type="EMBL" id="KAF7129461.1"/>
    </source>
</evidence>
<accession>A0A834G9Y8</accession>
<feature type="compositionally biased region" description="Acidic residues" evidence="1">
    <location>
        <begin position="236"/>
        <end position="249"/>
    </location>
</feature>
<sequence>MITASLAKRLGSTVEKRKQGDEDQMETNEESAKSHFSRFRNDYLCIRCGREIYVGAKLIYEGIDPGLFQRIESEHCYGLDDGPFLFRGNPVVPARPGVPFCQDLEAAGYQFPSRGGYSNYRGAGFRMGIGPRGRSPYGYGGHQPRMVMSPNHDHENWSTLSHPKFPAEGWYTKVSTSQKRRLQKKFAARAYSDSWDHIFEPREKLESPKAPNMKGKNELKQSLKKKMEEFQKLMEADDEDLLDEESEQEDLIKDATPSP</sequence>
<keyword evidence="3" id="KW-1185">Reference proteome</keyword>